<dbReference type="OMA" id="WHTRGIV"/>
<reference evidence="2" key="1">
    <citation type="journal article" date="2015" name="BMC Genomics">
        <title>Genomic and transcriptomic analysis of the endophytic fungus Pestalotiopsis fici reveals its lifestyle and high potential for synthesis of natural products.</title>
        <authorList>
            <person name="Wang X."/>
            <person name="Zhang X."/>
            <person name="Liu L."/>
            <person name="Xiang M."/>
            <person name="Wang W."/>
            <person name="Sun X."/>
            <person name="Che Y."/>
            <person name="Guo L."/>
            <person name="Liu G."/>
            <person name="Guo L."/>
            <person name="Wang C."/>
            <person name="Yin W.B."/>
            <person name="Stadler M."/>
            <person name="Zhang X."/>
            <person name="Liu X."/>
        </authorList>
    </citation>
    <scope>NUCLEOTIDE SEQUENCE [LARGE SCALE GENOMIC DNA]</scope>
    <source>
        <strain evidence="2">W106-1 / CGMCC3.15140</strain>
    </source>
</reference>
<keyword evidence="2" id="KW-1185">Reference proteome</keyword>
<dbReference type="InterPro" id="IPR052999">
    <property type="entry name" value="PTS1_Protein"/>
</dbReference>
<dbReference type="GeneID" id="19280417"/>
<dbReference type="PANTHER" id="PTHR28180">
    <property type="entry name" value="CONSERVED MITOCHONDRIAL PROTEIN-RELATED"/>
    <property type="match status" value="1"/>
</dbReference>
<dbReference type="InParanoid" id="W3WJA1"/>
<dbReference type="InterPro" id="IPR029032">
    <property type="entry name" value="AhpD-like"/>
</dbReference>
<evidence type="ECO:0008006" key="3">
    <source>
        <dbReference type="Google" id="ProtNLM"/>
    </source>
</evidence>
<dbReference type="RefSeq" id="XP_007842176.1">
    <property type="nucleotide sequence ID" value="XM_007843985.1"/>
</dbReference>
<sequence length="241" mass="27809">MSRQNIFETFQLRENSQQITRARWYLIAAQAVALASANTGQHVVELYKKVVQDVTLDDQKIIQRRMKEAILKTSAFYGIPRSLQALLPLFKSLKDEEIDHYGPRWELSQTDEVQRIQMDKIRYEKARRYFDTIWTPESAQANRDNNFKYHPDLYLLNTQLAYEYYISEDAILTPIETQMCNIAALICCECPVQAMWHTRGLINHGGSMEEAQFAQDLGLAIAELSGCKHIDSYVVENGVHG</sequence>
<dbReference type="AlphaFoldDB" id="W3WJA1"/>
<protein>
    <recommendedName>
        <fullName evidence="3">Carboxymuconolactone decarboxylase-like domain-containing protein</fullName>
    </recommendedName>
</protein>
<dbReference type="KEGG" id="pfy:PFICI_15404"/>
<gene>
    <name evidence="1" type="ORF">PFICI_15404</name>
</gene>
<dbReference type="Proteomes" id="UP000030651">
    <property type="component" value="Unassembled WGS sequence"/>
</dbReference>
<dbReference type="SUPFAM" id="SSF69118">
    <property type="entry name" value="AhpD-like"/>
    <property type="match status" value="1"/>
</dbReference>
<evidence type="ECO:0000313" key="2">
    <source>
        <dbReference type="Proteomes" id="UP000030651"/>
    </source>
</evidence>
<dbReference type="EMBL" id="KI912127">
    <property type="protein sequence ID" value="ETS72881.1"/>
    <property type="molecule type" value="Genomic_DNA"/>
</dbReference>
<dbReference type="HOGENOM" id="CLU_065389_4_0_1"/>
<proteinExistence type="predicted"/>
<dbReference type="OrthoDB" id="4685222at2759"/>
<dbReference type="eggNOG" id="ENOG502SPVM">
    <property type="taxonomic scope" value="Eukaryota"/>
</dbReference>
<organism evidence="1 2">
    <name type="scientific">Pestalotiopsis fici (strain W106-1 / CGMCC3.15140)</name>
    <dbReference type="NCBI Taxonomy" id="1229662"/>
    <lineage>
        <taxon>Eukaryota</taxon>
        <taxon>Fungi</taxon>
        <taxon>Dikarya</taxon>
        <taxon>Ascomycota</taxon>
        <taxon>Pezizomycotina</taxon>
        <taxon>Sordariomycetes</taxon>
        <taxon>Xylariomycetidae</taxon>
        <taxon>Amphisphaeriales</taxon>
        <taxon>Sporocadaceae</taxon>
        <taxon>Pestalotiopsis</taxon>
    </lineage>
</organism>
<name>W3WJA1_PESFW</name>
<evidence type="ECO:0000313" key="1">
    <source>
        <dbReference type="EMBL" id="ETS72881.1"/>
    </source>
</evidence>
<accession>W3WJA1</accession>
<dbReference type="Gene3D" id="1.20.1290.10">
    <property type="entry name" value="AhpD-like"/>
    <property type="match status" value="1"/>
</dbReference>